<accession>A0A543DVI4</accession>
<reference evidence="1 2" key="1">
    <citation type="submission" date="2019-06" db="EMBL/GenBank/DDBJ databases">
        <title>Sequencing the genomes of 1000 actinobacteria strains.</title>
        <authorList>
            <person name="Klenk H.-P."/>
        </authorList>
    </citation>
    <scope>NUCLEOTIDE SEQUENCE [LARGE SCALE GENOMIC DNA]</scope>
    <source>
        <strain evidence="1 2">DSM 45301</strain>
    </source>
</reference>
<dbReference type="Gene3D" id="1.10.3210.10">
    <property type="entry name" value="Hypothetical protein af1432"/>
    <property type="match status" value="1"/>
</dbReference>
<evidence type="ECO:0000313" key="1">
    <source>
        <dbReference type="EMBL" id="TQM13335.1"/>
    </source>
</evidence>
<comment type="caution">
    <text evidence="1">The sequence shown here is derived from an EMBL/GenBank/DDBJ whole genome shotgun (WGS) entry which is preliminary data.</text>
</comment>
<dbReference type="OrthoDB" id="6182181at2"/>
<name>A0A543DVI4_9PSEU</name>
<keyword evidence="2" id="KW-1185">Reference proteome</keyword>
<protein>
    <recommendedName>
        <fullName evidence="3">HD domain-containing protein</fullName>
    </recommendedName>
</protein>
<gene>
    <name evidence="1" type="ORF">FB558_0067</name>
</gene>
<dbReference type="Proteomes" id="UP000315677">
    <property type="component" value="Unassembled WGS sequence"/>
</dbReference>
<dbReference type="EMBL" id="VFPA01000001">
    <property type="protein sequence ID" value="TQM13335.1"/>
    <property type="molecule type" value="Genomic_DNA"/>
</dbReference>
<organism evidence="1 2">
    <name type="scientific">Pseudonocardia kunmingensis</name>
    <dbReference type="NCBI Taxonomy" id="630975"/>
    <lineage>
        <taxon>Bacteria</taxon>
        <taxon>Bacillati</taxon>
        <taxon>Actinomycetota</taxon>
        <taxon>Actinomycetes</taxon>
        <taxon>Pseudonocardiales</taxon>
        <taxon>Pseudonocardiaceae</taxon>
        <taxon>Pseudonocardia</taxon>
    </lineage>
</organism>
<evidence type="ECO:0008006" key="3">
    <source>
        <dbReference type="Google" id="ProtNLM"/>
    </source>
</evidence>
<proteinExistence type="predicted"/>
<sequence>MDAEWFGRYADPSLTPLELHAIQWLEGFYELEHLLVTRRWARCLRADASPALLFAALVHDAERHFPGGPSSTPSVPFDDPDYLFAHSLRSADVVEEFLRSEARVSDEAFIRQVRALVLRHEIGGGTEADVLQAADSLSFLEALSWLAAEWVRSGRYSKERSVEKLRWSLERIRVPEALVAGLPLYDHAVRELDTTSAVDGAERRRIAGDFRLLLGLTGEPSECGVTP</sequence>
<dbReference type="AlphaFoldDB" id="A0A543DVI4"/>
<evidence type="ECO:0000313" key="2">
    <source>
        <dbReference type="Proteomes" id="UP000315677"/>
    </source>
</evidence>
<dbReference type="SUPFAM" id="SSF109604">
    <property type="entry name" value="HD-domain/PDEase-like"/>
    <property type="match status" value="1"/>
</dbReference>